<evidence type="ECO:0000256" key="2">
    <source>
        <dbReference type="PROSITE-ProRule" id="PRU00176"/>
    </source>
</evidence>
<dbReference type="GeneID" id="116738682"/>
<keyword evidence="6" id="KW-1185">Reference proteome</keyword>
<evidence type="ECO:0000313" key="5">
    <source>
        <dbReference type="EnsemblMetazoa" id="XP_032457942"/>
    </source>
</evidence>
<dbReference type="KEGG" id="nvi:116738682"/>
<dbReference type="SUPFAM" id="SSF54928">
    <property type="entry name" value="RNA-binding domain, RBD"/>
    <property type="match status" value="1"/>
</dbReference>
<dbReference type="PROSITE" id="PS50102">
    <property type="entry name" value="RRM"/>
    <property type="match status" value="1"/>
</dbReference>
<feature type="compositionally biased region" description="Basic and acidic residues" evidence="3">
    <location>
        <begin position="395"/>
        <end position="415"/>
    </location>
</feature>
<feature type="region of interest" description="Disordered" evidence="3">
    <location>
        <begin position="286"/>
        <end position="305"/>
    </location>
</feature>
<evidence type="ECO:0000313" key="6">
    <source>
        <dbReference type="Proteomes" id="UP000002358"/>
    </source>
</evidence>
<evidence type="ECO:0000259" key="4">
    <source>
        <dbReference type="PROSITE" id="PS50102"/>
    </source>
</evidence>
<dbReference type="Proteomes" id="UP000002358">
    <property type="component" value="Unassembled WGS sequence"/>
</dbReference>
<accession>A0A7M7R4B0</accession>
<protein>
    <recommendedName>
        <fullName evidence="4">RRM domain-containing protein</fullName>
    </recommendedName>
</protein>
<proteinExistence type="predicted"/>
<dbReference type="OrthoDB" id="5970at2759"/>
<feature type="compositionally biased region" description="Polar residues" evidence="3">
    <location>
        <begin position="541"/>
        <end position="554"/>
    </location>
</feature>
<evidence type="ECO:0000256" key="3">
    <source>
        <dbReference type="SAM" id="MobiDB-lite"/>
    </source>
</evidence>
<keyword evidence="1 2" id="KW-0694">RNA-binding</keyword>
<dbReference type="CDD" id="cd00590">
    <property type="entry name" value="RRM_SF"/>
    <property type="match status" value="1"/>
</dbReference>
<organism evidence="5 6">
    <name type="scientific">Nasonia vitripennis</name>
    <name type="common">Parasitic wasp</name>
    <dbReference type="NCBI Taxonomy" id="7425"/>
    <lineage>
        <taxon>Eukaryota</taxon>
        <taxon>Metazoa</taxon>
        <taxon>Ecdysozoa</taxon>
        <taxon>Arthropoda</taxon>
        <taxon>Hexapoda</taxon>
        <taxon>Insecta</taxon>
        <taxon>Pterygota</taxon>
        <taxon>Neoptera</taxon>
        <taxon>Endopterygota</taxon>
        <taxon>Hymenoptera</taxon>
        <taxon>Apocrita</taxon>
        <taxon>Proctotrupomorpha</taxon>
        <taxon>Chalcidoidea</taxon>
        <taxon>Pteromalidae</taxon>
        <taxon>Pteromalinae</taxon>
        <taxon>Nasonia</taxon>
    </lineage>
</organism>
<feature type="region of interest" description="Disordered" evidence="3">
    <location>
        <begin position="379"/>
        <end position="422"/>
    </location>
</feature>
<feature type="compositionally biased region" description="Basic and acidic residues" evidence="3">
    <location>
        <begin position="592"/>
        <end position="622"/>
    </location>
</feature>
<feature type="region of interest" description="Disordered" evidence="3">
    <location>
        <begin position="502"/>
        <end position="554"/>
    </location>
</feature>
<feature type="region of interest" description="Disordered" evidence="3">
    <location>
        <begin position="73"/>
        <end position="204"/>
    </location>
</feature>
<dbReference type="Gene3D" id="3.30.70.330">
    <property type="match status" value="1"/>
</dbReference>
<feature type="compositionally biased region" description="Acidic residues" evidence="3">
    <location>
        <begin position="146"/>
        <end position="159"/>
    </location>
</feature>
<evidence type="ECO:0000256" key="1">
    <source>
        <dbReference type="ARBA" id="ARBA00022884"/>
    </source>
</evidence>
<name>A0A7M7R4B0_NASVI</name>
<dbReference type="InterPro" id="IPR000504">
    <property type="entry name" value="RRM_dom"/>
</dbReference>
<dbReference type="InParanoid" id="A0A7M7R4B0"/>
<dbReference type="InterPro" id="IPR035979">
    <property type="entry name" value="RBD_domain_sf"/>
</dbReference>
<dbReference type="InterPro" id="IPR012677">
    <property type="entry name" value="Nucleotide-bd_a/b_plait_sf"/>
</dbReference>
<sequence>MDQVLKNIVTSIVFDEVLDHVTICFDPAGKLPMVMKLLNSYGPNNTVKFEIIPRGPHHDSARLTIKYRTRTSATRLRSDYKTSRTEDRITVEQRVEAPTDSDSSDTDDEHSSSDRSTTDGTDGTDNTSDTPESDDNDKNDEVILNSDEDVPQQDNDNNEDNMNNDNGHIPDNNDDDYGSNGIDNADNNDINSDDNVNDNGYSLQYNPQNNVELLKMNLTDTYTITAIYRGDTIDAEALFRQYGPCHTEHYMSTTDDTKAISTRYQLDRHARKIINLYRQYIQRTGEDVQGLQRQEREQGPPTTEYVRSDDTICVRVPRTVSKQELTEIFATFGEIADIQRIKPNNEDERYTAFIQYRHKDSAYKAVTETDNTYLPKWAYNRRQRTTKTATTQENAQERQRNEEPQEPHRDKDDGRWTPPTTQNSIQIELKNGKKENNEKVGYIIYKDKIDAIDAKLNGARKYKIDWKLMPQTTETLLHFTCGDQIPIQSFTDHTRDCTTTTLRRRLQNEKRTTAAPAQQQMRPTSQTPQPNTSRQADERQNAGTAGTATQSTRAPVSVHRALYIDYSSSSDEELNEVEIARSIRQRQLTIDNRQHQNERADEAEAPARHEDEADNELRQELDKIDFKKILDVSF</sequence>
<dbReference type="RefSeq" id="XP_032457942.1">
    <property type="nucleotide sequence ID" value="XM_032602051.1"/>
</dbReference>
<dbReference type="GO" id="GO:0003723">
    <property type="term" value="F:RNA binding"/>
    <property type="evidence" value="ECO:0007669"/>
    <property type="project" value="UniProtKB-UniRule"/>
</dbReference>
<feature type="compositionally biased region" description="Polar residues" evidence="3">
    <location>
        <begin position="515"/>
        <end position="534"/>
    </location>
</feature>
<feature type="compositionally biased region" description="Low complexity" evidence="3">
    <location>
        <begin position="178"/>
        <end position="190"/>
    </location>
</feature>
<dbReference type="Pfam" id="PF00076">
    <property type="entry name" value="RRM_1"/>
    <property type="match status" value="1"/>
</dbReference>
<feature type="compositionally biased region" description="Basic and acidic residues" evidence="3">
    <location>
        <begin position="76"/>
        <end position="97"/>
    </location>
</feature>
<feature type="compositionally biased region" description="Low complexity" evidence="3">
    <location>
        <begin position="118"/>
        <end position="130"/>
    </location>
</feature>
<feature type="domain" description="RRM" evidence="4">
    <location>
        <begin position="302"/>
        <end position="390"/>
    </location>
</feature>
<dbReference type="EnsemblMetazoa" id="XM_032602051">
    <property type="protein sequence ID" value="XP_032457942"/>
    <property type="gene ID" value="LOC116738682"/>
</dbReference>
<feature type="region of interest" description="Disordered" evidence="3">
    <location>
        <begin position="589"/>
        <end position="622"/>
    </location>
</feature>
<reference evidence="5" key="1">
    <citation type="submission" date="2021-01" db="UniProtKB">
        <authorList>
            <consortium name="EnsemblMetazoa"/>
        </authorList>
    </citation>
    <scope>IDENTIFICATION</scope>
</reference>
<dbReference type="AlphaFoldDB" id="A0A7M7R4B0"/>